<proteinExistence type="inferred from homology"/>
<dbReference type="PANTHER" id="PTHR23514:SF3">
    <property type="entry name" value="BYPASS OF STOP CODON PROTEIN 6"/>
    <property type="match status" value="1"/>
</dbReference>
<feature type="transmembrane region" description="Helical" evidence="7">
    <location>
        <begin position="7"/>
        <end position="27"/>
    </location>
</feature>
<feature type="transmembrane region" description="Helical" evidence="7">
    <location>
        <begin position="67"/>
        <end position="85"/>
    </location>
</feature>
<keyword evidence="4 7" id="KW-0812">Transmembrane</keyword>
<keyword evidence="5 7" id="KW-1133">Transmembrane helix</keyword>
<comment type="subcellular location">
    <subcellularLocation>
        <location evidence="1">Endomembrane system</location>
        <topology evidence="1">Multi-pass membrane protein</topology>
    </subcellularLocation>
</comment>
<organism evidence="9 10">
    <name type="scientific">Thermosipho ferrireducens</name>
    <dbReference type="NCBI Taxonomy" id="2571116"/>
    <lineage>
        <taxon>Bacteria</taxon>
        <taxon>Thermotogati</taxon>
        <taxon>Thermotogota</taxon>
        <taxon>Thermotogae</taxon>
        <taxon>Thermotogales</taxon>
        <taxon>Fervidobacteriaceae</taxon>
        <taxon>Thermosipho</taxon>
    </lineage>
</organism>
<feature type="transmembrane region" description="Helical" evidence="7">
    <location>
        <begin position="122"/>
        <end position="140"/>
    </location>
</feature>
<dbReference type="InterPro" id="IPR020846">
    <property type="entry name" value="MFS_dom"/>
</dbReference>
<protein>
    <submittedName>
        <fullName evidence="9">MFS transporter</fullName>
    </submittedName>
</protein>
<dbReference type="InterPro" id="IPR051788">
    <property type="entry name" value="MFS_Transporter"/>
</dbReference>
<feature type="transmembrane region" description="Helical" evidence="7">
    <location>
        <begin position="342"/>
        <end position="361"/>
    </location>
</feature>
<dbReference type="PANTHER" id="PTHR23514">
    <property type="entry name" value="BYPASS OF STOP CODON PROTEIN 6"/>
    <property type="match status" value="1"/>
</dbReference>
<accession>A0ABX7S821</accession>
<evidence type="ECO:0000256" key="2">
    <source>
        <dbReference type="ARBA" id="ARBA00008335"/>
    </source>
</evidence>
<evidence type="ECO:0000313" key="10">
    <source>
        <dbReference type="Proteomes" id="UP000671862"/>
    </source>
</evidence>
<dbReference type="InterPro" id="IPR036259">
    <property type="entry name" value="MFS_trans_sf"/>
</dbReference>
<feature type="transmembrane region" description="Helical" evidence="7">
    <location>
        <begin position="39"/>
        <end position="60"/>
    </location>
</feature>
<dbReference type="InterPro" id="IPR011701">
    <property type="entry name" value="MFS"/>
</dbReference>
<feature type="transmembrane region" description="Helical" evidence="7">
    <location>
        <begin position="283"/>
        <end position="302"/>
    </location>
</feature>
<evidence type="ECO:0000256" key="1">
    <source>
        <dbReference type="ARBA" id="ARBA00004127"/>
    </source>
</evidence>
<dbReference type="EMBL" id="CP071446">
    <property type="protein sequence ID" value="QTA37260.1"/>
    <property type="molecule type" value="Genomic_DNA"/>
</dbReference>
<gene>
    <name evidence="9" type="ORF">JYK00_05815</name>
</gene>
<evidence type="ECO:0000256" key="6">
    <source>
        <dbReference type="ARBA" id="ARBA00023136"/>
    </source>
</evidence>
<feature type="domain" description="Major facilitator superfamily (MFS) profile" evidence="8">
    <location>
        <begin position="1"/>
        <end position="367"/>
    </location>
</feature>
<reference evidence="9 10" key="1">
    <citation type="submission" date="2021-03" db="EMBL/GenBank/DDBJ databases">
        <title>Thermosipho ferrireducens sp.nov., an anaerobic thermophilic iron-reducing bacterium isolated from a deep-sea hydrothermal sulfide deposits.</title>
        <authorList>
            <person name="Zeng X."/>
            <person name="Chen Y."/>
            <person name="Shao Z."/>
        </authorList>
    </citation>
    <scope>NUCLEOTIDE SEQUENCE [LARGE SCALE GENOMIC DNA]</scope>
    <source>
        <strain evidence="9 10">JL129W03</strain>
    </source>
</reference>
<evidence type="ECO:0000313" key="9">
    <source>
        <dbReference type="EMBL" id="QTA37260.1"/>
    </source>
</evidence>
<name>A0ABX7S821_9BACT</name>
<evidence type="ECO:0000256" key="4">
    <source>
        <dbReference type="ARBA" id="ARBA00022692"/>
    </source>
</evidence>
<dbReference type="RefSeq" id="WP_207565985.1">
    <property type="nucleotide sequence ID" value="NZ_CP071446.1"/>
</dbReference>
<evidence type="ECO:0000259" key="8">
    <source>
        <dbReference type="PROSITE" id="PS50850"/>
    </source>
</evidence>
<dbReference type="Gene3D" id="1.20.1250.20">
    <property type="entry name" value="MFS general substrate transporter like domains"/>
    <property type="match status" value="2"/>
</dbReference>
<dbReference type="PROSITE" id="PS50850">
    <property type="entry name" value="MFS"/>
    <property type="match status" value="1"/>
</dbReference>
<feature type="transmembrane region" description="Helical" evidence="7">
    <location>
        <begin position="152"/>
        <end position="173"/>
    </location>
</feature>
<dbReference type="Pfam" id="PF07690">
    <property type="entry name" value="MFS_1"/>
    <property type="match status" value="1"/>
</dbReference>
<keyword evidence="10" id="KW-1185">Reference proteome</keyword>
<feature type="transmembrane region" description="Helical" evidence="7">
    <location>
        <begin position="228"/>
        <end position="247"/>
    </location>
</feature>
<comment type="similarity">
    <text evidence="2">Belongs to the major facilitator superfamily.</text>
</comment>
<evidence type="ECO:0000256" key="7">
    <source>
        <dbReference type="SAM" id="Phobius"/>
    </source>
</evidence>
<keyword evidence="3" id="KW-0813">Transport</keyword>
<feature type="transmembrane region" description="Helical" evidence="7">
    <location>
        <begin position="194"/>
        <end position="216"/>
    </location>
</feature>
<feature type="transmembrane region" description="Helical" evidence="7">
    <location>
        <begin position="91"/>
        <end position="115"/>
    </location>
</feature>
<feature type="transmembrane region" description="Helical" evidence="7">
    <location>
        <begin position="314"/>
        <end position="336"/>
    </location>
</feature>
<feature type="transmembrane region" description="Helical" evidence="7">
    <location>
        <begin position="259"/>
        <end position="277"/>
    </location>
</feature>
<evidence type="ECO:0000256" key="3">
    <source>
        <dbReference type="ARBA" id="ARBA00022448"/>
    </source>
</evidence>
<dbReference type="Proteomes" id="UP000671862">
    <property type="component" value="Chromosome"/>
</dbReference>
<sequence length="371" mass="41092">MEKIFTYTSILIISIVINTLAPLMSTLQESLNISIATSSWIPVVSLFGTTVFSLIISVLMSRIGVKTANNLGFAFILSGSVLFFVSKTISLVLISVFLIGSGTALLFTSLTTLLAHTKNPKYGLTHAFFGMGGILAPLFVREIISKNIEYNNLYLIYAFAVAIFIVWNIFSKFPETRYEKLNFFEIRTILKKPIVYITIISLLLYSGSEIGVITWAGNLFLHFGISKVVAASAISIFWITYTISRMFSDFLGEVLGEKFLIYVVTITSSITVFLIIVFKDYHIFWVLGAIMGPIFPTIQKYANMRLGGREVGLLNGLTYAFTGIGAMLISGIMGAISNFDISLMYLIPALGLFLVFIMQLFELKQSKQGGN</sequence>
<evidence type="ECO:0000256" key="5">
    <source>
        <dbReference type="ARBA" id="ARBA00022989"/>
    </source>
</evidence>
<keyword evidence="6 7" id="KW-0472">Membrane</keyword>
<dbReference type="SUPFAM" id="SSF103473">
    <property type="entry name" value="MFS general substrate transporter"/>
    <property type="match status" value="1"/>
</dbReference>